<dbReference type="VEuPathDB" id="FungiDB:NECHADRAFT_83213"/>
<evidence type="ECO:0000313" key="2">
    <source>
        <dbReference type="EMBL" id="EEU38749.1"/>
    </source>
</evidence>
<dbReference type="OrthoDB" id="1262810at2759"/>
<dbReference type="InterPro" id="IPR052895">
    <property type="entry name" value="HetReg/Transcr_Mod"/>
</dbReference>
<name>C7ZB56_FUSV7</name>
<evidence type="ECO:0000313" key="3">
    <source>
        <dbReference type="Proteomes" id="UP000005206"/>
    </source>
</evidence>
<accession>C7ZB56</accession>
<dbReference type="SUPFAM" id="SSF55874">
    <property type="entry name" value="ATPase domain of HSP90 chaperone/DNA topoisomerase II/histidine kinase"/>
    <property type="match status" value="1"/>
</dbReference>
<dbReference type="KEGG" id="nhe:NECHADRAFT_83213"/>
<keyword evidence="3" id="KW-1185">Reference proteome</keyword>
<reference evidence="2 3" key="1">
    <citation type="journal article" date="2009" name="PLoS Genet.">
        <title>The genome of Nectria haematococca: contribution of supernumerary chromosomes to gene expansion.</title>
        <authorList>
            <person name="Coleman J.J."/>
            <person name="Rounsley S.D."/>
            <person name="Rodriguez-Carres M."/>
            <person name="Kuo A."/>
            <person name="Wasmann C.C."/>
            <person name="Grimwood J."/>
            <person name="Schmutz J."/>
            <person name="Taga M."/>
            <person name="White G.J."/>
            <person name="Zhou S."/>
            <person name="Schwartz D.C."/>
            <person name="Freitag M."/>
            <person name="Ma L.J."/>
            <person name="Danchin E.G."/>
            <person name="Henrissat B."/>
            <person name="Coutinho P.M."/>
            <person name="Nelson D.R."/>
            <person name="Straney D."/>
            <person name="Napoli C.A."/>
            <person name="Barker B.M."/>
            <person name="Gribskov M."/>
            <person name="Rep M."/>
            <person name="Kroken S."/>
            <person name="Molnar I."/>
            <person name="Rensing C."/>
            <person name="Kennell J.C."/>
            <person name="Zamora J."/>
            <person name="Farman M.L."/>
            <person name="Selker E.U."/>
            <person name="Salamov A."/>
            <person name="Shapiro H."/>
            <person name="Pangilinan J."/>
            <person name="Lindquist E."/>
            <person name="Lamers C."/>
            <person name="Grigoriev I.V."/>
            <person name="Geiser D.M."/>
            <person name="Covert S.F."/>
            <person name="Temporini E."/>
            <person name="Vanetten H.D."/>
        </authorList>
    </citation>
    <scope>NUCLEOTIDE SEQUENCE [LARGE SCALE GENOMIC DNA]</scope>
    <source>
        <strain evidence="3">ATCC MYA-4622 / CBS 123669 / FGSC 9596 / NRRL 45880 / 77-13-4</strain>
    </source>
</reference>
<dbReference type="InterPro" id="IPR036890">
    <property type="entry name" value="HATPase_C_sf"/>
</dbReference>
<feature type="domain" description="Heterokaryon incompatibility" evidence="1">
    <location>
        <begin position="1602"/>
        <end position="1741"/>
    </location>
</feature>
<protein>
    <recommendedName>
        <fullName evidence="1">Heterokaryon incompatibility domain-containing protein</fullName>
    </recommendedName>
</protein>
<dbReference type="InterPro" id="IPR010730">
    <property type="entry name" value="HET"/>
</dbReference>
<gene>
    <name evidence="2" type="ORF">NECHADRAFT_83213</name>
</gene>
<sequence length="2106" mass="238754">MSNISLAKAQIERLHEDLSCELYDTSTHFIQELLQNADDNKYDCETPTMRFVYKPGSLRVDCNERGFDASNVEAICTIRQSTKAGRRGYTGEKGIGFKSVFRAADVVWISSGAYSFKFDKHRRFGLVAPLWAEFPEPIQEGYTSFFFQLSPQFDEKELVQMLLNFEATHILFLRRLRHVELEVTSSDGKVWTKSIHRTDTTEDGNAVSYLESGNIRLKYLMYKHQVTNLPEETKRPGCTDSDLVLAFPFLDRDEEPHDDPQMRLNESSMRYCWPFFINSNDKVSAFFEPAVTSAVNELKAKCVLESMAKTNTKPSDLFYVDPGKFVEEDGIPLTWHEMVSGRYLSTNYPLWAIDSIKALGAASLSEDAFLDHLSSKIGIAAEISSQSPKWHSALAKALLSLIMNPLYKQRLQKLRIIPLSSGRWISASQKPAPMLMSKKFELAGPSIDDSIPTVDPEAAADQARMSLFRALGIMSIDGTRLCEWIYDQHRSKSFKPHDWTVSQLVGHFRILYESNWAPAGKDLDLWFATNNGGRCIGSELYLGPKPGARTTHASDRVVDRLVETFPCIHPDYFSALWHSESDSGPEDPLKGGRDIGFKPSRRWAAAVERFRYSKEQWTDSRRRMLDGTEKMDVFQYNPLDFSTTFSLFGPDSGLGDTNSLFLPRRTRLITPITPITSIPDQLIESVFSETASQHRFTKYLTTTLQVSRIPRLVKIKSSTNEFELSDDFRFLLWECPVADVLHVLLAHWPSYSKWLEMSDETEKGNAAMYRTRLVAEISHSVVKTSQGALRLCDTFAPGLDPLIEDTMLPVLDLRFRNGELGDKKSVKAMRQRLGLFEVITDNTIHYYLACLIYLRRQSSPDAETVAYVYEQIQSRYDENEETVEDYFGQSNFIYAQSKSFESDSNRYRWVDIETCRRLKIDPAAQYPRSSNLFQCLLATGGLTLAELVQEAAGITPATDTQDILEIFTDISKILPVISRKRASRTLKSLFSKPIFPVEMGKGTKPRLMSLESKKWFIADRVHLRRAFLGIVNLLAFTPKELEAIEELIQALSLNSRKLSVAVKSESLPSGELKFDHSRTRDFAMRSHFIEVLIPKTHSKHEQLFREIQHVRVSTSAEVFLTHTLKSGANQVIGRRERSPVACSASGNIFQVFIAEECNMSKLPVTEIVEMLSDHFKIDDPAHLVLLYTLFNEKVYSKIQKAFARQGFDICDATKQLPSIKRYHSSLDSIPCPFNNGSNSNDYDNSEPYFGIHLERSSKRGGRDDVLTWSSNDEDRRLPILCSADDHMTEEEEEEEGETAVGSPRHHCERMISQLFEKNLGRAYNPFKHWTSPLREPNATADHQNASPFTLSGSGLSDRVTDFLMENGTPNIAQWHDWRPTFHFELAISAGGLNDSFEWTSTQLTRFLDLRLPTDPYAEVHDVMVLIRVLNIYTQPEFQFFVNPWDLVTSGRIRFNKDFVVSATLQEAGPDSGALRLLSESNAGPSGRWTTQASFPSDYSQFQTAWNPQYAYQTGFSYYYPYMDAIPQQYSVPVYGPADYGSTIQPSPASNPIKAMSWDTKGKYSYKRLNKDEMRLLVLFPGRPKDPLRGVLYSTPFEQAGSYAAISYVWGEQTVRYKLLTPDGTLHIHDSLYRALVRLRKSTGVTVLWADGICINQNDNDEKSRQVGLLPHIFQNASVTAAMLGYDTKMGSAVEALKNLRDTHVEDPESAELLPEDWEPKWALIAELFNNWWFRRAWIVQEAVASPEVVLVCGNSTISWEDLFAVMRTLDQHQQLPTTVATAWRPFQTLSWLRIWEVRETRWSVLLLLETFRDVKSSLTRDRFFSLLGISSDGNLPGFTPDYQCPLEVVVCSFARALVGQGMGMQLLHGAGISSQPHRFPSWVPDWTVPKPPSLSTSRNKGVFFNACGNTEARITCLEADSTTAMLKELEVEGYIVSTIKCISKASNEPRSWSRYFTEVDAMVDQQSPLFSAQKRQDLKREVPIANAKHPQVAVPGGLDLPQSYQAFRKILKKEKYTKKYQKKRSSAMASESVSNAESQEMGLMNKSKSYELLLGGGIKGWRFATTESPDCGIVPSNAQEGDIVVVFAGGSIPFLIRKSTEREAKR</sequence>
<proteinExistence type="predicted"/>
<dbReference type="EMBL" id="GG698914">
    <property type="protein sequence ID" value="EEU38749.1"/>
    <property type="molecule type" value="Genomic_DNA"/>
</dbReference>
<dbReference type="PANTHER" id="PTHR24148:SF64">
    <property type="entry name" value="HETEROKARYON INCOMPATIBILITY DOMAIN-CONTAINING PROTEIN"/>
    <property type="match status" value="1"/>
</dbReference>
<dbReference type="HOGENOM" id="CLU_000570_2_1_1"/>
<evidence type="ECO:0000259" key="1">
    <source>
        <dbReference type="Pfam" id="PF06985"/>
    </source>
</evidence>
<dbReference type="RefSeq" id="XP_003044462.1">
    <property type="nucleotide sequence ID" value="XM_003044416.1"/>
</dbReference>
<dbReference type="InParanoid" id="C7ZB56"/>
<dbReference type="Pfam" id="PF06985">
    <property type="entry name" value="HET"/>
    <property type="match status" value="1"/>
</dbReference>
<dbReference type="Proteomes" id="UP000005206">
    <property type="component" value="Chromosome 7"/>
</dbReference>
<dbReference type="eggNOG" id="ENOG502QQIR">
    <property type="taxonomic scope" value="Eukaryota"/>
</dbReference>
<organism evidence="2 3">
    <name type="scientific">Fusarium vanettenii (strain ATCC MYA-4622 / CBS 123669 / FGSC 9596 / NRRL 45880 / 77-13-4)</name>
    <name type="common">Fusarium solani subsp. pisi</name>
    <dbReference type="NCBI Taxonomy" id="660122"/>
    <lineage>
        <taxon>Eukaryota</taxon>
        <taxon>Fungi</taxon>
        <taxon>Dikarya</taxon>
        <taxon>Ascomycota</taxon>
        <taxon>Pezizomycotina</taxon>
        <taxon>Sordariomycetes</taxon>
        <taxon>Hypocreomycetidae</taxon>
        <taxon>Hypocreales</taxon>
        <taxon>Nectriaceae</taxon>
        <taxon>Fusarium</taxon>
        <taxon>Fusarium solani species complex</taxon>
        <taxon>Fusarium vanettenii</taxon>
    </lineage>
</organism>
<dbReference type="NCBIfam" id="NF047352">
    <property type="entry name" value="P_loop_sacsin"/>
    <property type="match status" value="1"/>
</dbReference>
<dbReference type="GeneID" id="9672765"/>
<dbReference type="Gene3D" id="3.30.565.10">
    <property type="entry name" value="Histidine kinase-like ATPase, C-terminal domain"/>
    <property type="match status" value="1"/>
</dbReference>
<dbReference type="PANTHER" id="PTHR24148">
    <property type="entry name" value="ANKYRIN REPEAT DOMAIN-CONTAINING PROTEIN 39 HOMOLOG-RELATED"/>
    <property type="match status" value="1"/>
</dbReference>